<accession>A0A1I2ARY3</accession>
<dbReference type="InterPro" id="IPR007693">
    <property type="entry name" value="DNA_helicase_DnaB-like_N"/>
</dbReference>
<evidence type="ECO:0000256" key="9">
    <source>
        <dbReference type="ARBA" id="ARBA00022840"/>
    </source>
</evidence>
<comment type="function">
    <text evidence="16">The main replicative DNA helicase, it participates in initiation and elongation during chromosome replication. Travels ahead of the DNA replisome, separating dsDNA into templates for DNA synthesis. A processive ATP-dependent 5'-3' DNA helicase it has DNA-dependent ATPase activity.</text>
</comment>
<evidence type="ECO:0000256" key="11">
    <source>
        <dbReference type="ARBA" id="ARBA00023125"/>
    </source>
</evidence>
<feature type="domain" description="SF4 helicase" evidence="19">
    <location>
        <begin position="199"/>
        <end position="236"/>
    </location>
</feature>
<dbReference type="InterPro" id="IPR003587">
    <property type="entry name" value="Hint_dom_N"/>
</dbReference>
<dbReference type="SMART" id="SM00306">
    <property type="entry name" value="HintN"/>
    <property type="match status" value="2"/>
</dbReference>
<proteinExistence type="inferred from homology"/>
<dbReference type="PROSITE" id="PS50818">
    <property type="entry name" value="INTEIN_C_TER"/>
    <property type="match status" value="1"/>
</dbReference>
<dbReference type="NCBIfam" id="TIGR01443">
    <property type="entry name" value="intein_Cterm"/>
    <property type="match status" value="1"/>
</dbReference>
<keyword evidence="3 16" id="KW-0235">DNA replication</keyword>
<evidence type="ECO:0000259" key="18">
    <source>
        <dbReference type="PROSITE" id="PS50819"/>
    </source>
</evidence>
<dbReference type="InterPro" id="IPR027434">
    <property type="entry name" value="Homing_endonucl"/>
</dbReference>
<keyword evidence="7 16" id="KW-0347">Helicase</keyword>
<dbReference type="SUPFAM" id="SSF51294">
    <property type="entry name" value="Hedgehog/intein (Hint) domain"/>
    <property type="match status" value="1"/>
</dbReference>
<dbReference type="GO" id="GO:0006269">
    <property type="term" value="P:DNA replication, synthesis of primer"/>
    <property type="evidence" value="ECO:0007669"/>
    <property type="project" value="UniProtKB-UniRule"/>
</dbReference>
<evidence type="ECO:0000256" key="5">
    <source>
        <dbReference type="ARBA" id="ARBA00022741"/>
    </source>
</evidence>
<dbReference type="InterPro" id="IPR016136">
    <property type="entry name" value="DNA_helicase_N/primase_C"/>
</dbReference>
<evidence type="ECO:0000256" key="4">
    <source>
        <dbReference type="ARBA" id="ARBA00022737"/>
    </source>
</evidence>
<dbReference type="EMBL" id="FOMZ01000014">
    <property type="protein sequence ID" value="SFE46328.1"/>
    <property type="molecule type" value="Genomic_DNA"/>
</dbReference>
<dbReference type="GO" id="GO:1990077">
    <property type="term" value="C:primosome complex"/>
    <property type="evidence" value="ECO:0007669"/>
    <property type="project" value="UniProtKB-UniRule"/>
</dbReference>
<evidence type="ECO:0000313" key="20">
    <source>
        <dbReference type="EMBL" id="SFE46328.1"/>
    </source>
</evidence>
<dbReference type="InterPro" id="IPR036844">
    <property type="entry name" value="Hint_dom_sf"/>
</dbReference>
<feature type="region of interest" description="Disordered" evidence="17">
    <location>
        <begin position="1"/>
        <end position="28"/>
    </location>
</feature>
<comment type="function">
    <text evidence="13 16">The intein is an endonuclease.</text>
</comment>
<evidence type="ECO:0000256" key="3">
    <source>
        <dbReference type="ARBA" id="ARBA00022705"/>
    </source>
</evidence>
<dbReference type="Gene3D" id="3.10.28.10">
    <property type="entry name" value="Homing endonucleases"/>
    <property type="match status" value="1"/>
</dbReference>
<dbReference type="InterPro" id="IPR007692">
    <property type="entry name" value="DNA_helicase_DnaB"/>
</dbReference>
<dbReference type="GO" id="GO:0004519">
    <property type="term" value="F:endonuclease activity"/>
    <property type="evidence" value="ECO:0007669"/>
    <property type="project" value="InterPro"/>
</dbReference>
<dbReference type="InterPro" id="IPR003586">
    <property type="entry name" value="Hint_dom_C"/>
</dbReference>
<dbReference type="PANTHER" id="PTHR30153">
    <property type="entry name" value="REPLICATIVE DNA HELICASE DNAB"/>
    <property type="match status" value="1"/>
</dbReference>
<evidence type="ECO:0000256" key="12">
    <source>
        <dbReference type="ARBA" id="ARBA00023235"/>
    </source>
</evidence>
<feature type="domain" description="SF4 helicase" evidence="19">
    <location>
        <begin position="1038"/>
        <end position="1097"/>
    </location>
</feature>
<dbReference type="GO" id="GO:0005829">
    <property type="term" value="C:cytosol"/>
    <property type="evidence" value="ECO:0007669"/>
    <property type="project" value="TreeGrafter"/>
</dbReference>
<dbReference type="PROSITE" id="PS50819">
    <property type="entry name" value="INTEIN_ENDONUCLEASE"/>
    <property type="match status" value="1"/>
</dbReference>
<dbReference type="NCBIfam" id="TIGR01445">
    <property type="entry name" value="intein_Nterm"/>
    <property type="match status" value="1"/>
</dbReference>
<keyword evidence="8" id="KW-0068">Autocatalytic cleavage</keyword>
<evidence type="ECO:0000256" key="6">
    <source>
        <dbReference type="ARBA" id="ARBA00022801"/>
    </source>
</evidence>
<dbReference type="GO" id="GO:0016887">
    <property type="term" value="F:ATP hydrolysis activity"/>
    <property type="evidence" value="ECO:0007669"/>
    <property type="project" value="RHEA"/>
</dbReference>
<dbReference type="GO" id="GO:0005524">
    <property type="term" value="F:ATP binding"/>
    <property type="evidence" value="ECO:0007669"/>
    <property type="project" value="UniProtKB-UniRule"/>
</dbReference>
<dbReference type="InterPro" id="IPR036185">
    <property type="entry name" value="DNA_heli_DnaB-like_N_sf"/>
</dbReference>
<keyword evidence="21" id="KW-1185">Reference proteome</keyword>
<protein>
    <recommendedName>
        <fullName evidence="15 16">Replicative DNA helicase</fullName>
        <ecNumber evidence="15 16">5.6.2.3</ecNumber>
    </recommendedName>
</protein>
<evidence type="ECO:0000313" key="21">
    <source>
        <dbReference type="Proteomes" id="UP000198716"/>
    </source>
</evidence>
<dbReference type="InterPro" id="IPR030934">
    <property type="entry name" value="Intein_C"/>
</dbReference>
<evidence type="ECO:0000259" key="19">
    <source>
        <dbReference type="PROSITE" id="PS51199"/>
    </source>
</evidence>
<feature type="domain" description="DOD-type homing endonuclease" evidence="18">
    <location>
        <begin position="347"/>
        <end position="458"/>
    </location>
</feature>
<keyword evidence="4" id="KW-0677">Repeat</keyword>
<dbReference type="InterPro" id="IPR007694">
    <property type="entry name" value="DNA_helicase_DnaB-like_C"/>
</dbReference>
<keyword evidence="10" id="KW-0651">Protein splicing</keyword>
<dbReference type="FunFam" id="1.10.860.10:FF:000001">
    <property type="entry name" value="Replicative DNA helicase"/>
    <property type="match status" value="1"/>
</dbReference>
<evidence type="ECO:0000256" key="1">
    <source>
        <dbReference type="ARBA" id="ARBA00008428"/>
    </source>
</evidence>
<dbReference type="GO" id="GO:0043139">
    <property type="term" value="F:5'-3' DNA helicase activity"/>
    <property type="evidence" value="ECO:0007669"/>
    <property type="project" value="UniProtKB-EC"/>
</dbReference>
<feature type="domain" description="SF4 helicase" evidence="19">
    <location>
        <begin position="543"/>
        <end position="709"/>
    </location>
</feature>
<evidence type="ECO:0000256" key="16">
    <source>
        <dbReference type="RuleBase" id="RU362085"/>
    </source>
</evidence>
<keyword evidence="5 16" id="KW-0547">Nucleotide-binding</keyword>
<dbReference type="CDD" id="cd00081">
    <property type="entry name" value="Hint"/>
    <property type="match status" value="2"/>
</dbReference>
<evidence type="ECO:0000256" key="13">
    <source>
        <dbReference type="ARBA" id="ARBA00044940"/>
    </source>
</evidence>
<sequence>MALADERGAEPPPDENDGDHGAGFERQPPQDVAAEQSVLGGMMLSKDAIANVVEVLQPQDFYRPAHHVIYECVLDLYGRGEPADAVTVSAALERRNELGKVGGGAYIHTLLRTVPTAANANYYAEIVSEKAVLRRLVEAGTRIVQYGYNGAEGAAIEEVVDRAQAAVYDVTERRTSEDYVALEELLQPTMDEIDAIASRGGESEGIPTGFVDLDGVTNGLHPGQMIIVAARPGVGKALALHTPLPTPEGWTTMGAVSVGDPLLGADGRPVRVTAATEVMHGRDCYEIEFSDGTLVVADEQHQWSLRDGTVCTTAGLRDRLGNRMDVELPDHGPFSLAQRDLPIAPYLLGVWLAAGDKAGELSGVAEDVLANLEPDGLVRVNDGVVLDEETAAELAELGIWHEAEVPAEYLRGSQQQRRSLLAGLADAAGSVGEDGRVLLRVRESLSVRVRELVLTLGYPCTATVDPDSGDEITTLVVFDSGEDQIFRRTELDDQHKRKRSGERRARGIRAVRRTASVPVRCVEVDSPDRLYLASRSMIPTHNSTLGLDFARAASIRNGLGSVIFSLEMGRTEIVMRMLSAEARIRLGDMRGGRMTDEDWTRLARRMSEINEAPLFIDDSPNLTMMEIRAKARRLKQRNDIGLIVVDYMQLMTSGKRVESRQQEVSEFSRSLKLLAKELEIPVVAISQLNRGPEQRNDRKPQLSDLRESGCLTGGTRLLRADDGSEITFDELMAGEQRPLVWSVDDRRRMVARPITNVFSSGVKEAFRVVLASGREIEATANHPMLTPWGWAPLGELAEGAHVGVPGRIPEPLDAEPVSESEVISLARSALDSGDVPRRVFALPRERLAVFLRHIWGITGPETPDADDVPVGQGGCVVTGRALADGLQLLLSRFTVHSRLRRPSPEAEPDRWEVLLDGLDSRLRFTRESAGPGLASRVVTSQGVAGTAPEHAVARTGASLGACAAAAGGSRLTAAPEERAATTRDEVPFDDVLSDETPRDDVFWDEIVEITSLGEQPVYDATVADTHNFVANSVIMHNSLEQDADMVILIHRPDAFERDDPRMGEADLILAKHRAGPTETVTVAHQLHYSRFVDMAQE</sequence>
<dbReference type="GO" id="GO:0016539">
    <property type="term" value="P:intein-mediated protein splicing"/>
    <property type="evidence" value="ECO:0007669"/>
    <property type="project" value="InterPro"/>
</dbReference>
<dbReference type="SUPFAM" id="SSF55608">
    <property type="entry name" value="Homing endonucleases"/>
    <property type="match status" value="1"/>
</dbReference>
<dbReference type="PROSITE" id="PS50817">
    <property type="entry name" value="INTEIN_N_TER"/>
    <property type="match status" value="1"/>
</dbReference>
<dbReference type="Pfam" id="PF00772">
    <property type="entry name" value="DnaB"/>
    <property type="match status" value="1"/>
</dbReference>
<dbReference type="Gene3D" id="1.10.860.10">
    <property type="entry name" value="DNAb Helicase, Chain A"/>
    <property type="match status" value="1"/>
</dbReference>
<dbReference type="SMART" id="SM00305">
    <property type="entry name" value="HintC"/>
    <property type="match status" value="1"/>
</dbReference>
<dbReference type="EC" id="5.6.2.3" evidence="15 16"/>
<dbReference type="InterPro" id="IPR006142">
    <property type="entry name" value="INTEIN"/>
</dbReference>
<evidence type="ECO:0000256" key="14">
    <source>
        <dbReference type="ARBA" id="ARBA00048954"/>
    </source>
</evidence>
<dbReference type="SUPFAM" id="SSF52540">
    <property type="entry name" value="P-loop containing nucleoside triphosphate hydrolases"/>
    <property type="match status" value="2"/>
</dbReference>
<dbReference type="InterPro" id="IPR027417">
    <property type="entry name" value="P-loop_NTPase"/>
</dbReference>
<dbReference type="GO" id="GO:0003677">
    <property type="term" value="F:DNA binding"/>
    <property type="evidence" value="ECO:0007669"/>
    <property type="project" value="UniProtKB-UniRule"/>
</dbReference>
<keyword evidence="9 16" id="KW-0067">ATP-binding</keyword>
<keyword evidence="12" id="KW-0413">Isomerase</keyword>
<name>A0A1I2ARY3_9ACTN</name>
<gene>
    <name evidence="20" type="ORF">SAMN04487819_11466</name>
</gene>
<dbReference type="PROSITE" id="PS51199">
    <property type="entry name" value="SF4_HELICASE"/>
    <property type="match status" value="3"/>
</dbReference>
<dbReference type="InterPro" id="IPR004042">
    <property type="entry name" value="Intein_endonuc_central"/>
</dbReference>
<organism evidence="20 21">
    <name type="scientific">Actinopolyspora alba</name>
    <dbReference type="NCBI Taxonomy" id="673379"/>
    <lineage>
        <taxon>Bacteria</taxon>
        <taxon>Bacillati</taxon>
        <taxon>Actinomycetota</taxon>
        <taxon>Actinomycetes</taxon>
        <taxon>Actinopolysporales</taxon>
        <taxon>Actinopolysporaceae</taxon>
        <taxon>Actinopolyspora</taxon>
        <taxon>Actinopolyspora alba group</taxon>
    </lineage>
</organism>
<comment type="catalytic activity">
    <reaction evidence="14 16">
        <text>ATP + H2O = ADP + phosphate + H(+)</text>
        <dbReference type="Rhea" id="RHEA:13065"/>
        <dbReference type="ChEBI" id="CHEBI:15377"/>
        <dbReference type="ChEBI" id="CHEBI:15378"/>
        <dbReference type="ChEBI" id="CHEBI:30616"/>
        <dbReference type="ChEBI" id="CHEBI:43474"/>
        <dbReference type="ChEBI" id="CHEBI:456216"/>
        <dbReference type="EC" id="5.6.2.3"/>
    </reaction>
</comment>
<dbReference type="PRINTS" id="PR00379">
    <property type="entry name" value="INTEIN"/>
</dbReference>
<dbReference type="Gene3D" id="2.170.16.10">
    <property type="entry name" value="Hedgehog/Intein (Hint) domain"/>
    <property type="match status" value="2"/>
</dbReference>
<evidence type="ECO:0000256" key="10">
    <source>
        <dbReference type="ARBA" id="ARBA00023000"/>
    </source>
</evidence>
<keyword evidence="2 16" id="KW-0639">Primosome</keyword>
<dbReference type="AlphaFoldDB" id="A0A1I2ARY3"/>
<dbReference type="Gene3D" id="3.40.50.300">
    <property type="entry name" value="P-loop containing nucleotide triphosphate hydrolases"/>
    <property type="match status" value="3"/>
</dbReference>
<dbReference type="PANTHER" id="PTHR30153:SF2">
    <property type="entry name" value="REPLICATIVE DNA HELICASE"/>
    <property type="match status" value="1"/>
</dbReference>
<dbReference type="RefSeq" id="WP_092928742.1">
    <property type="nucleotide sequence ID" value="NZ_FOMZ01000014.1"/>
</dbReference>
<dbReference type="SUPFAM" id="SSF48024">
    <property type="entry name" value="N-terminal domain of DnaB helicase"/>
    <property type="match status" value="1"/>
</dbReference>
<evidence type="ECO:0000256" key="15">
    <source>
        <dbReference type="NCBIfam" id="TIGR00665"/>
    </source>
</evidence>
<evidence type="ECO:0000256" key="7">
    <source>
        <dbReference type="ARBA" id="ARBA00022806"/>
    </source>
</evidence>
<evidence type="ECO:0000256" key="8">
    <source>
        <dbReference type="ARBA" id="ARBA00022813"/>
    </source>
</evidence>
<dbReference type="NCBIfam" id="TIGR00665">
    <property type="entry name" value="DnaB"/>
    <property type="match status" value="1"/>
</dbReference>
<dbReference type="InterPro" id="IPR006141">
    <property type="entry name" value="Intein_N"/>
</dbReference>
<keyword evidence="6 16" id="KW-0378">Hydrolase</keyword>
<evidence type="ECO:0000256" key="17">
    <source>
        <dbReference type="SAM" id="MobiDB-lite"/>
    </source>
</evidence>
<dbReference type="Pfam" id="PF03796">
    <property type="entry name" value="DnaB_C"/>
    <property type="match status" value="2"/>
</dbReference>
<evidence type="ECO:0000256" key="2">
    <source>
        <dbReference type="ARBA" id="ARBA00022515"/>
    </source>
</evidence>
<comment type="similarity">
    <text evidence="1 16">Belongs to the helicase family. DnaB subfamily.</text>
</comment>
<reference evidence="21" key="1">
    <citation type="submission" date="2016-10" db="EMBL/GenBank/DDBJ databases">
        <authorList>
            <person name="Varghese N."/>
            <person name="Submissions S."/>
        </authorList>
    </citation>
    <scope>NUCLEOTIDE SEQUENCE [LARGE SCALE GENOMIC DNA]</scope>
    <source>
        <strain evidence="21">DSM 45004</strain>
    </source>
</reference>
<keyword evidence="11 16" id="KW-0238">DNA-binding</keyword>
<dbReference type="Proteomes" id="UP000198716">
    <property type="component" value="Unassembled WGS sequence"/>
</dbReference>
<dbReference type="Pfam" id="PF14890">
    <property type="entry name" value="Intein_splicing"/>
    <property type="match status" value="1"/>
</dbReference>